<feature type="region of interest" description="Disordered" evidence="1">
    <location>
        <begin position="1"/>
        <end position="24"/>
    </location>
</feature>
<keyword evidence="3" id="KW-1185">Reference proteome</keyword>
<feature type="compositionally biased region" description="Basic and acidic residues" evidence="1">
    <location>
        <begin position="1"/>
        <end position="16"/>
    </location>
</feature>
<dbReference type="RefSeq" id="WP_201246800.1">
    <property type="nucleotide sequence ID" value="NZ_NHSF01000073.1"/>
</dbReference>
<organism evidence="2 3">
    <name type="scientific">Halochromatium salexigens</name>
    <name type="common">Chromatium salexigens</name>
    <dbReference type="NCBI Taxonomy" id="49447"/>
    <lineage>
        <taxon>Bacteria</taxon>
        <taxon>Pseudomonadati</taxon>
        <taxon>Pseudomonadota</taxon>
        <taxon>Gammaproteobacteria</taxon>
        <taxon>Chromatiales</taxon>
        <taxon>Chromatiaceae</taxon>
        <taxon>Halochromatium</taxon>
    </lineage>
</organism>
<proteinExistence type="predicted"/>
<dbReference type="AlphaFoldDB" id="A0AAJ0UI88"/>
<reference evidence="2" key="2">
    <citation type="journal article" date="2020" name="Microorganisms">
        <title>Osmotic Adaptation and Compatible Solute Biosynthesis of Phototrophic Bacteria as Revealed from Genome Analyses.</title>
        <authorList>
            <person name="Imhoff J.F."/>
            <person name="Rahn T."/>
            <person name="Kunzel S."/>
            <person name="Keller A."/>
            <person name="Neulinger S.C."/>
        </authorList>
    </citation>
    <scope>NUCLEOTIDE SEQUENCE</scope>
    <source>
        <strain evidence="2">DSM 4395</strain>
    </source>
</reference>
<feature type="compositionally biased region" description="Polar residues" evidence="1">
    <location>
        <begin position="144"/>
        <end position="153"/>
    </location>
</feature>
<comment type="caution">
    <text evidence="2">The sequence shown here is derived from an EMBL/GenBank/DDBJ whole genome shotgun (WGS) entry which is preliminary data.</text>
</comment>
<protein>
    <submittedName>
        <fullName evidence="2">Uncharacterized protein</fullName>
    </submittedName>
</protein>
<feature type="compositionally biased region" description="Gly residues" evidence="1">
    <location>
        <begin position="174"/>
        <end position="185"/>
    </location>
</feature>
<dbReference type="EMBL" id="NHSF01000073">
    <property type="protein sequence ID" value="MBK5931959.1"/>
    <property type="molecule type" value="Genomic_DNA"/>
</dbReference>
<gene>
    <name evidence="2" type="ORF">CCR82_15825</name>
</gene>
<feature type="region of interest" description="Disordered" evidence="1">
    <location>
        <begin position="169"/>
        <end position="194"/>
    </location>
</feature>
<evidence type="ECO:0000313" key="2">
    <source>
        <dbReference type="EMBL" id="MBK5931959.1"/>
    </source>
</evidence>
<accession>A0AAJ0UI88</accession>
<dbReference type="Proteomes" id="UP001296967">
    <property type="component" value="Unassembled WGS sequence"/>
</dbReference>
<evidence type="ECO:0000256" key="1">
    <source>
        <dbReference type="SAM" id="MobiDB-lite"/>
    </source>
</evidence>
<name>A0AAJ0UI88_HALSE</name>
<reference evidence="2" key="1">
    <citation type="submission" date="2017-05" db="EMBL/GenBank/DDBJ databases">
        <authorList>
            <person name="Imhoff J.F."/>
            <person name="Rahn T."/>
            <person name="Kuenzel S."/>
            <person name="Neulinger S.C."/>
        </authorList>
    </citation>
    <scope>NUCLEOTIDE SEQUENCE</scope>
    <source>
        <strain evidence="2">DSM 4395</strain>
    </source>
</reference>
<feature type="region of interest" description="Disordered" evidence="1">
    <location>
        <begin position="144"/>
        <end position="163"/>
    </location>
</feature>
<sequence>MSRGEQHEVGCRHSSEVDEGLWPSADNQQQVERLRAAVGEMIYVAELRETEVQLAVQLSDHSYQLLGVIEFPRPDPERGLAPHLILLDDGRGVNLGRIVRISYQPFQPAPEEVLYLDREADQKLLFADRRLSQRFISERRQCSAKCSGTSSMPSPAKLEQAVSVEAAAERVVDAGGGEAPNGTGKGDSSSEEGS</sequence>
<evidence type="ECO:0000313" key="3">
    <source>
        <dbReference type="Proteomes" id="UP001296967"/>
    </source>
</evidence>